<feature type="region of interest" description="Disordered" evidence="1">
    <location>
        <begin position="1"/>
        <end position="22"/>
    </location>
</feature>
<dbReference type="Proteomes" id="UP001428774">
    <property type="component" value="Unassembled WGS sequence"/>
</dbReference>
<keyword evidence="3" id="KW-1185">Reference proteome</keyword>
<organism evidence="2 3">
    <name type="scientific">Ponticoccus litoralis</name>
    <dbReference type="NCBI Taxonomy" id="422297"/>
    <lineage>
        <taxon>Bacteria</taxon>
        <taxon>Pseudomonadati</taxon>
        <taxon>Pseudomonadota</taxon>
        <taxon>Alphaproteobacteria</taxon>
        <taxon>Rhodobacterales</taxon>
        <taxon>Roseobacteraceae</taxon>
        <taxon>Ponticoccus</taxon>
    </lineage>
</organism>
<feature type="compositionally biased region" description="Low complexity" evidence="1">
    <location>
        <begin position="144"/>
        <end position="162"/>
    </location>
</feature>
<dbReference type="RefSeq" id="WP_347166770.1">
    <property type="nucleotide sequence ID" value="NZ_JBDNCH010000002.1"/>
</dbReference>
<comment type="caution">
    <text evidence="2">The sequence shown here is derived from an EMBL/GenBank/DDBJ whole genome shotgun (WGS) entry which is preliminary data.</text>
</comment>
<dbReference type="AlphaFoldDB" id="A0AAW9SA04"/>
<sequence>MFRRLTRWMSPPQKPARHPPDPEAEEALAAVLDRDPYLCLADRGLRLVSVFDDLRYDRADMDMLNGPMRRRLVAALAPLGVRQGRGSRLDCPVTGLRLHMPKFRALGASPFDALRDTVRAPTDYAVLTPTQAACAIIDAHSTDAARGAPGAAGPTAPGQLAADLRFSRRKPGASGLPPRHRPPRPDPARGGAHGAPEGSPRPALTPLTETVAKTRPAPP</sequence>
<evidence type="ECO:0000313" key="2">
    <source>
        <dbReference type="EMBL" id="MEN9061721.1"/>
    </source>
</evidence>
<proteinExistence type="predicted"/>
<feature type="region of interest" description="Disordered" evidence="1">
    <location>
        <begin position="144"/>
        <end position="219"/>
    </location>
</feature>
<accession>A0AAW9SA04</accession>
<evidence type="ECO:0000256" key="1">
    <source>
        <dbReference type="SAM" id="MobiDB-lite"/>
    </source>
</evidence>
<evidence type="ECO:0000313" key="3">
    <source>
        <dbReference type="Proteomes" id="UP001428774"/>
    </source>
</evidence>
<reference evidence="2 3" key="1">
    <citation type="submission" date="2024-05" db="EMBL/GenBank/DDBJ databases">
        <title>Genome sequence of Ponticoccus litoralis KCCM 90028.</title>
        <authorList>
            <person name="Kim J.M."/>
            <person name="Lee J.K."/>
            <person name="Choi B.J."/>
            <person name="Bayburt H."/>
            <person name="Baek J.H."/>
            <person name="Jeon C.O."/>
        </authorList>
    </citation>
    <scope>NUCLEOTIDE SEQUENCE [LARGE SCALE GENOMIC DNA]</scope>
    <source>
        <strain evidence="2 3">KCCM 90028</strain>
    </source>
</reference>
<gene>
    <name evidence="2" type="ORF">ABFB10_12500</name>
</gene>
<dbReference type="EMBL" id="JBDNCH010000002">
    <property type="protein sequence ID" value="MEN9061721.1"/>
    <property type="molecule type" value="Genomic_DNA"/>
</dbReference>
<protein>
    <submittedName>
        <fullName evidence="2">Uncharacterized protein</fullName>
    </submittedName>
</protein>
<name>A0AAW9SA04_9RHOB</name>